<feature type="coiled-coil region" evidence="2">
    <location>
        <begin position="2758"/>
        <end position="2785"/>
    </location>
</feature>
<dbReference type="Pfam" id="PF13764">
    <property type="entry name" value="E3_UbLigase_R4"/>
    <property type="match status" value="2"/>
</dbReference>
<evidence type="ECO:0000256" key="1">
    <source>
        <dbReference type="PROSITE-ProRule" id="PRU01388"/>
    </source>
</evidence>
<evidence type="ECO:0000259" key="4">
    <source>
        <dbReference type="Pfam" id="PF13764"/>
    </source>
</evidence>
<dbReference type="PROSITE" id="PS52043">
    <property type="entry name" value="UBR4_E3"/>
    <property type="match status" value="1"/>
</dbReference>
<keyword evidence="1" id="KW-0862">Zinc</keyword>
<dbReference type="STRING" id="6265.A0A0B2VZM4"/>
<dbReference type="OrthoDB" id="30336at2759"/>
<dbReference type="GO" id="GO:0008270">
    <property type="term" value="F:zinc ion binding"/>
    <property type="evidence" value="ECO:0007669"/>
    <property type="project" value="UniProtKB-KW"/>
</dbReference>
<feature type="domain" description="E3 ubiquitin ligase UBR4 C-terminal" evidence="4">
    <location>
        <begin position="2359"/>
        <end position="2899"/>
    </location>
</feature>
<name>A0A0B2VZM4_TOXCA</name>
<dbReference type="Proteomes" id="UP000031036">
    <property type="component" value="Unassembled WGS sequence"/>
</dbReference>
<feature type="region of interest" description="UBR4 E3 catalytic module" evidence="1">
    <location>
        <begin position="2708"/>
        <end position="3214"/>
    </location>
</feature>
<dbReference type="Pfam" id="PF24079">
    <property type="entry name" value="UBR4"/>
    <property type="match status" value="1"/>
</dbReference>
<feature type="domain" description="E3 ubiquitin-protein ligase UBR4-like" evidence="5">
    <location>
        <begin position="1685"/>
        <end position="1808"/>
    </location>
</feature>
<keyword evidence="1" id="KW-0863">Zinc-finger</keyword>
<dbReference type="InterPro" id="IPR025704">
    <property type="entry name" value="E3_Ub_ligase_UBR4_C"/>
</dbReference>
<feature type="compositionally biased region" description="Acidic residues" evidence="3">
    <location>
        <begin position="1075"/>
        <end position="1100"/>
    </location>
</feature>
<feature type="domain" description="E3 ubiquitin ligase UBR4 C-terminal" evidence="4">
    <location>
        <begin position="2921"/>
        <end position="3085"/>
    </location>
</feature>
<dbReference type="EMBL" id="JPKZ01000510">
    <property type="protein sequence ID" value="KHN86874.1"/>
    <property type="molecule type" value="Genomic_DNA"/>
</dbReference>
<keyword evidence="1" id="KW-0479">Metal-binding</keyword>
<sequence>MDDENSEIDMDRIASIEITLPHKHGPFFCDCGAKGCPALKVTLFPLPPSESESVTVVPTTQQSAQNVAQSSELFHDITIRAEDRNAVQLLLKSFLKVLAAHESPIRAMLKAVLTGCSARSLSKHAERIAATSVQLSQPLSVEFGRPLMKYWMSPRKVIFDKKTEGIRTGQNLLGVVEVGGIKMLATVQEGSRITLLSMHALFCASDSATDVDIPRIDVEPVGFKVVSMSCMRDLLVACGNQQFVVMRFKANGDVDDKRKIIIKGTVLKSSVVKAEWVAPSERPVVAVATEHFVRIYDVCDPSDDAKFEFVLPLGTVIDVAFGARKQGGIEIFVLSSAGHVYMEQLEKADDTSYYMMNTVSLPFHNNAVSMHYSEDSRFLFVSQNEGTYVLRFNDNDELGNVQQIDVDHAVWQWSESAGVVSAVAQPPATNIIFFYFCGGTLYVQSLAMPAGAQANCMLLSASNASHLAVQIVDNQALQVFKSEWQHAPDLWVEDMEYNVVESEPPTIEIRGDLQSEEDLVTIFDSCTPLEKVQFWSKALELSYDADELTKRLNSPGMSAVCLKKREFDVVVRNMDWNMVICALRIEVATENSPLSVTVFGKTRFLRSDRARMFDIPLTRRQSLECSNEVVLIFASDTLPMQVVSIKVYGKTKREFGFPAATYRLEEALTLPERTVSTFMSTCAHLCGTLGHSEKLDWLMSCASLFAAPGFHHNRLRMQSLDLLAVLSPNPEAFFNNKDSALFAEMVLSEKDRTLQLSLLNAFAAHAKQMLLKRPRSFHRHMKDCFESIVEFVTFLSQGFRWSGADREPLLDCFLLTCCMYMAAGHASTDELLSHVGIVLFSEDILFANRCKEILAARIAYYSCTNVQDNTAIFINESPPSSFSSSTLPEQSTQASSSDSLDNLFIPTVAGELRTAFDMSELRPVTIRSGDRPSATAEKFCVASEWMMNLLEYLLEQFDGCAYEGKRCVAAAQIIVQLIGQHTTEQLSPLIDFFGQAIDFTTTHLERSAANERHQVYIRMVIAILSLCSAAVSEEANESSSTSDTFAIDNISILAEDAEAGLESPAEVTADVGSVNDEEAEEDLEDEQQNDETGDAGEGQDEVIRPQPNSERDLSSSMLRLPPLSGFAHNFASKFVDCGAMSYCFSVLSSLLSYSDEFTEKPKQNESILPVISRHLHPDLSPLFNSSYTSGVNAEDIFASYTAMVSESALRLACLLKKILFERDLSGDGWNRLLCDYMSRQPQKNERLARRLLLSFCGSDKKKYREVRDEHSILDILRYLKMQFEDCATFEYTKLSEIVKRVDVMWMLAEQRTNVWQKICVRELPWLLELACTIPEKASGAALSVLLLAVRPTRHAADDSVCCSIVNRLLGSKKLFILLCRLINRYLMGDNDECRFAMHALLRSTLQLASRRNQLEVMHHLLDVVWPQAQKMGSRAAQLVDIIASYASRFYTMDELRAVYANVVQIMEDALTELEAQNRSALFTKLKKIIGTPDIAVVNGTACLICSAREVRMEFLKLSAIKLDSRFTTSAQMIKLMGHFEVSRVVMRLSDIKRSKMIKRVRLYYCNKELESAVDLKNRPNLWEKAADVEVAKGETEIEIKLMIPIVTCNIILEMADFYETSSAGMSGATELVHCPRCTTAVAPNPGICSNCGENVFQCVKCRAINYDEKEPFLCNSCGFCKYARLESTLFARPLPSVQPIENDNDRITTKAQTVALLRDIEADRCEIGILVTLMEKESWNSEPIMRPNMLLKHITPERFRQFMVDMHFDEGLSLSVLYNKAEQLHKNLINQTKRLAALRAEMFRYDVENGDAELADIPVPTGFYTDSSNCFGCQSALVIHCIALLQAVCSESKIMDSFINDDRIFPRLVNACAISDKIAHSVHMFIQKLAEVSEEATEKMCQLAFKNQFPAYLLARPILEDNFRFWDTKLRCLMRLAITGNGDGEVDLHTIAVLRKLCSPNLPFIPVIAESDAEVSIVKYLSNADADLLLGNEPTGERQLITNVVDSECSITADVDSDSQTASSPKVLQLNADFLNRLVPSSWTKSELKQLIVAKKPFPFLSWLKESMHSMAIQLASRGGNMEPNKLADSWPDEQINECLVDVWLSKCMFSPVAGIRFATYRLLLAMCFHKVGPRAYEFGAVTDFALVIQRVLLWLDKLTDVKVELREEYFCLVRTLISIRDIRKVLISQPVDLFEKIFALIRQECEVLESYKKKGLPSNLSFGLSVLQFTELVMCLVSYGANESDASSVLLKYGQALIEELLGVSACFSGMSEYQTRAMAEASTHIASLIMRFAAQRPKQIILAILKYLKRPNLHRHAQASFLHLLTNIVHPPVKKEESFSIQIEKDPLQEEYLQGRMPGNPYKSTDAGMGPLMRDIKNKICRDCELVALLEDDTGMELLVNQQIIALELSVAEVYDKLWRKDHPEQPMIIIYRMRGLLGDATEPFIKSLADTTDKESINDGQLRLAAIFGELDGLKTIIHLIEDVELTSATKSLLTRMYQLLFYCVKMERNRWQLIESGAISRLLRVFERVHQSGVREEALDAIALHSLELCNILLTDVVAKDQAEKLHSLGGAKFEQMSWLLELSMDPESSLTGPIWDAVTSLVPNLCLGNKESMDALVATFRPCCDWEQIDKDRAFREVMTKKLDTLCSITNAIRASASGAMLKKKLMDAGLVASACEYLAINHPPLFNVSVEGPEWKQFLARPALKYVLKLLAGMARTHKASQEAIAEHTLPILHRLEQISSSEHIGTLAENVMEELRQNEKVSAEIEKVRQETKSKKRQLAMTMRQKQLSKMGMQVGQKGQVKVSSRKIANEPSSSSRVLDVLSECCICREGLDTLDKVMMVYAFASRQDLTTPINGRKFSFTTVSQMNLVHLDCHTTAIRYANKLICFAKRWVSSRKIANEPSSSSRVLDVLSECCICREGLDTLDKVMMVYAFASRQDLTTPINGRKFSFTTVSQMNLVHLDCHTTAIRMASGRDEWSSAALHNANTKCNVMIPVWSKTVKDADMANALQRLTNDLEAAVGVGTLTVETVLLDMTQLLDRFVNYRSFSELSQGGGRESNLQFLSVLLLLALHLRSDGNAEMNALPAQMPSLAARICAHLIVDTRSEWIQKRVAVISEIRDALPKWDDAKPSLLLWAIVNHFHTKLVSDSVVDRIQYLRANVANISKQCSEFVNEFDTNIAEASNFETFCETLGISSECMQCGATFD</sequence>
<protein>
    <submittedName>
        <fullName evidence="6">E3 ubiquitin-protein ligase UBR4</fullName>
    </submittedName>
</protein>
<evidence type="ECO:0000313" key="6">
    <source>
        <dbReference type="EMBL" id="KHN86874.1"/>
    </source>
</evidence>
<dbReference type="InterPro" id="IPR036322">
    <property type="entry name" value="WD40_repeat_dom_sf"/>
</dbReference>
<evidence type="ECO:0000259" key="5">
    <source>
        <dbReference type="Pfam" id="PF24079"/>
    </source>
</evidence>
<dbReference type="OMA" id="HETNFVE"/>
<evidence type="ECO:0000256" key="3">
    <source>
        <dbReference type="SAM" id="MobiDB-lite"/>
    </source>
</evidence>
<comment type="caution">
    <text evidence="6">The sequence shown here is derived from an EMBL/GenBank/DDBJ whole genome shotgun (WGS) entry which is preliminary data.</text>
</comment>
<dbReference type="InterPro" id="IPR056530">
    <property type="entry name" value="UBR4-like_dom"/>
</dbReference>
<accession>A0A0B2VZM4</accession>
<evidence type="ECO:0000256" key="2">
    <source>
        <dbReference type="SAM" id="Coils"/>
    </source>
</evidence>
<dbReference type="PANTHER" id="PTHR21725">
    <property type="entry name" value="E3 UBIQUITIN-PROTEIN LIGASE UBR4"/>
    <property type="match status" value="1"/>
</dbReference>
<organism evidence="6 7">
    <name type="scientific">Toxocara canis</name>
    <name type="common">Canine roundworm</name>
    <dbReference type="NCBI Taxonomy" id="6265"/>
    <lineage>
        <taxon>Eukaryota</taxon>
        <taxon>Metazoa</taxon>
        <taxon>Ecdysozoa</taxon>
        <taxon>Nematoda</taxon>
        <taxon>Chromadorea</taxon>
        <taxon>Rhabditida</taxon>
        <taxon>Spirurina</taxon>
        <taxon>Ascaridomorpha</taxon>
        <taxon>Ascaridoidea</taxon>
        <taxon>Toxocaridae</taxon>
        <taxon>Toxocara</taxon>
    </lineage>
</organism>
<feature type="region of interest" description="Disordered" evidence="3">
    <location>
        <begin position="1072"/>
        <end position="1115"/>
    </location>
</feature>
<dbReference type="InterPro" id="IPR045189">
    <property type="entry name" value="UBR4-like"/>
</dbReference>
<evidence type="ECO:0000313" key="7">
    <source>
        <dbReference type="Proteomes" id="UP000031036"/>
    </source>
</evidence>
<keyword evidence="7" id="KW-1185">Reference proteome</keyword>
<keyword evidence="2" id="KW-0175">Coiled coil</keyword>
<proteinExistence type="inferred from homology"/>
<comment type="similarity">
    <text evidence="1">Belongs to the UBR4 family.</text>
</comment>
<reference evidence="6 7" key="1">
    <citation type="submission" date="2014-11" db="EMBL/GenBank/DDBJ databases">
        <title>Genetic blueprint of the zoonotic pathogen Toxocara canis.</title>
        <authorList>
            <person name="Zhu X.-Q."/>
            <person name="Korhonen P.K."/>
            <person name="Cai H."/>
            <person name="Young N.D."/>
            <person name="Nejsum P."/>
            <person name="von Samson-Himmelstjerna G."/>
            <person name="Boag P.R."/>
            <person name="Tan P."/>
            <person name="Li Q."/>
            <person name="Min J."/>
            <person name="Yang Y."/>
            <person name="Wang X."/>
            <person name="Fang X."/>
            <person name="Hall R.S."/>
            <person name="Hofmann A."/>
            <person name="Sternberg P.W."/>
            <person name="Jex A.R."/>
            <person name="Gasser R.B."/>
        </authorList>
    </citation>
    <scope>NUCLEOTIDE SEQUENCE [LARGE SCALE GENOMIC DNA]</scope>
    <source>
        <strain evidence="6">PN_DK_2014</strain>
    </source>
</reference>
<gene>
    <name evidence="6" type="primary">Ubr4</name>
    <name evidence="6" type="ORF">Tcan_05786</name>
</gene>
<dbReference type="PANTHER" id="PTHR21725:SF1">
    <property type="entry name" value="E3 UBIQUITIN-PROTEIN LIGASE UBR4"/>
    <property type="match status" value="1"/>
</dbReference>
<dbReference type="SUPFAM" id="SSF50978">
    <property type="entry name" value="WD40 repeat-like"/>
    <property type="match status" value="1"/>
</dbReference>